<protein>
    <recommendedName>
        <fullName evidence="1">DUF2726 domain-containing protein</fullName>
    </recommendedName>
</protein>
<evidence type="ECO:0000259" key="1">
    <source>
        <dbReference type="Pfam" id="PF10881"/>
    </source>
</evidence>
<sequence>MSKKIFERRKANKKLFNTEKIIFKTEYYFDDCRDKDPLRFDFAIFSMSGNLKYLIEYDGRHHFEPVDFGNKGSKKSLEFYNDIKRKDAIKNKYCHKNNIPLFRIPYWEYEKDNIKEILDEIINGNELYLLKKLS</sequence>
<dbReference type="Gene3D" id="3.40.960.10">
    <property type="entry name" value="VSR Endonuclease"/>
    <property type="match status" value="1"/>
</dbReference>
<name>A0ABQ4KBY6_9BACI</name>
<comment type="caution">
    <text evidence="2">The sequence shown here is derived from an EMBL/GenBank/DDBJ whole genome shotgun (WGS) entry which is preliminary data.</text>
</comment>
<dbReference type="InterPro" id="IPR024402">
    <property type="entry name" value="DUF2726"/>
</dbReference>
<evidence type="ECO:0000313" key="3">
    <source>
        <dbReference type="Proteomes" id="UP000680279"/>
    </source>
</evidence>
<evidence type="ECO:0000313" key="2">
    <source>
        <dbReference type="EMBL" id="GIN23141.1"/>
    </source>
</evidence>
<organism evidence="2 3">
    <name type="scientific">Siminovitchia fordii</name>
    <dbReference type="NCBI Taxonomy" id="254759"/>
    <lineage>
        <taxon>Bacteria</taxon>
        <taxon>Bacillati</taxon>
        <taxon>Bacillota</taxon>
        <taxon>Bacilli</taxon>
        <taxon>Bacillales</taxon>
        <taxon>Bacillaceae</taxon>
        <taxon>Siminovitchia</taxon>
    </lineage>
</organism>
<accession>A0ABQ4KBY6</accession>
<dbReference type="EMBL" id="BOQT01000026">
    <property type="protein sequence ID" value="GIN23141.1"/>
    <property type="molecule type" value="Genomic_DNA"/>
</dbReference>
<keyword evidence="3" id="KW-1185">Reference proteome</keyword>
<feature type="domain" description="DUF2726" evidence="1">
    <location>
        <begin position="39"/>
        <end position="118"/>
    </location>
</feature>
<proteinExistence type="predicted"/>
<gene>
    <name evidence="2" type="ORF">J1TS3_42750</name>
</gene>
<reference evidence="2 3" key="1">
    <citation type="submission" date="2021-03" db="EMBL/GenBank/DDBJ databases">
        <title>Antimicrobial resistance genes in bacteria isolated from Japanese honey, and their potential for conferring macrolide and lincosamide resistance in the American foulbrood pathogen Paenibacillus larvae.</title>
        <authorList>
            <person name="Okamoto M."/>
            <person name="Kumagai M."/>
            <person name="Kanamori H."/>
            <person name="Takamatsu D."/>
        </authorList>
    </citation>
    <scope>NUCLEOTIDE SEQUENCE [LARGE SCALE GENOMIC DNA]</scope>
    <source>
        <strain evidence="2 3">J1TS3</strain>
    </source>
</reference>
<dbReference type="Proteomes" id="UP000680279">
    <property type="component" value="Unassembled WGS sequence"/>
</dbReference>
<dbReference type="Pfam" id="PF10881">
    <property type="entry name" value="DUF2726"/>
    <property type="match status" value="1"/>
</dbReference>
<dbReference type="RefSeq" id="WP_373315383.1">
    <property type="nucleotide sequence ID" value="NZ_BOQT01000026.1"/>
</dbReference>